<accession>G7JPF0</accession>
<dbReference type="EnsemblPlants" id="AES88605">
    <property type="protein sequence ID" value="AES88605"/>
    <property type="gene ID" value="MTR_4g059740"/>
</dbReference>
<name>G7JPF0_MEDTR</name>
<reference evidence="1 3" key="2">
    <citation type="journal article" date="2014" name="BMC Genomics">
        <title>An improved genome release (version Mt4.0) for the model legume Medicago truncatula.</title>
        <authorList>
            <person name="Tang H."/>
            <person name="Krishnakumar V."/>
            <person name="Bidwell S."/>
            <person name="Rosen B."/>
            <person name="Chan A."/>
            <person name="Zhou S."/>
            <person name="Gentzbittel L."/>
            <person name="Childs K.L."/>
            <person name="Yandell M."/>
            <person name="Gundlach H."/>
            <person name="Mayer K.F."/>
            <person name="Schwartz D.C."/>
            <person name="Town C.D."/>
        </authorList>
    </citation>
    <scope>GENOME REANNOTATION</scope>
    <source>
        <strain evidence="2 3">cv. Jemalong A17</strain>
    </source>
</reference>
<gene>
    <name evidence="1" type="ordered locus">MTR_4g059740</name>
</gene>
<reference evidence="1 3" key="1">
    <citation type="journal article" date="2011" name="Nature">
        <title>The Medicago genome provides insight into the evolution of rhizobial symbioses.</title>
        <authorList>
            <person name="Young N.D."/>
            <person name="Debelle F."/>
            <person name="Oldroyd G.E."/>
            <person name="Geurts R."/>
            <person name="Cannon S.B."/>
            <person name="Udvardi M.K."/>
            <person name="Benedito V.A."/>
            <person name="Mayer K.F."/>
            <person name="Gouzy J."/>
            <person name="Schoof H."/>
            <person name="Van de Peer Y."/>
            <person name="Proost S."/>
            <person name="Cook D.R."/>
            <person name="Meyers B.C."/>
            <person name="Spannagl M."/>
            <person name="Cheung F."/>
            <person name="De Mita S."/>
            <person name="Krishnakumar V."/>
            <person name="Gundlach H."/>
            <person name="Zhou S."/>
            <person name="Mudge J."/>
            <person name="Bharti A.K."/>
            <person name="Murray J.D."/>
            <person name="Naoumkina M.A."/>
            <person name="Rosen B."/>
            <person name="Silverstein K.A."/>
            <person name="Tang H."/>
            <person name="Rombauts S."/>
            <person name="Zhao P.X."/>
            <person name="Zhou P."/>
            <person name="Barbe V."/>
            <person name="Bardou P."/>
            <person name="Bechner M."/>
            <person name="Bellec A."/>
            <person name="Berger A."/>
            <person name="Berges H."/>
            <person name="Bidwell S."/>
            <person name="Bisseling T."/>
            <person name="Choisne N."/>
            <person name="Couloux A."/>
            <person name="Denny R."/>
            <person name="Deshpande S."/>
            <person name="Dai X."/>
            <person name="Doyle J.J."/>
            <person name="Dudez A.M."/>
            <person name="Farmer A.D."/>
            <person name="Fouteau S."/>
            <person name="Franken C."/>
            <person name="Gibelin C."/>
            <person name="Gish J."/>
            <person name="Goldstein S."/>
            <person name="Gonzalez A.J."/>
            <person name="Green P.J."/>
            <person name="Hallab A."/>
            <person name="Hartog M."/>
            <person name="Hua A."/>
            <person name="Humphray S.J."/>
            <person name="Jeong D.H."/>
            <person name="Jing Y."/>
            <person name="Jocker A."/>
            <person name="Kenton S.M."/>
            <person name="Kim D.J."/>
            <person name="Klee K."/>
            <person name="Lai H."/>
            <person name="Lang C."/>
            <person name="Lin S."/>
            <person name="Macmil S.L."/>
            <person name="Magdelenat G."/>
            <person name="Matthews L."/>
            <person name="McCorrison J."/>
            <person name="Monaghan E.L."/>
            <person name="Mun J.H."/>
            <person name="Najar F.Z."/>
            <person name="Nicholson C."/>
            <person name="Noirot C."/>
            <person name="O'Bleness M."/>
            <person name="Paule C.R."/>
            <person name="Poulain J."/>
            <person name="Prion F."/>
            <person name="Qin B."/>
            <person name="Qu C."/>
            <person name="Retzel E.F."/>
            <person name="Riddle C."/>
            <person name="Sallet E."/>
            <person name="Samain S."/>
            <person name="Samson N."/>
            <person name="Sanders I."/>
            <person name="Saurat O."/>
            <person name="Scarpelli C."/>
            <person name="Schiex T."/>
            <person name="Segurens B."/>
            <person name="Severin A.J."/>
            <person name="Sherrier D.J."/>
            <person name="Shi R."/>
            <person name="Sims S."/>
            <person name="Singer S.R."/>
            <person name="Sinharoy S."/>
            <person name="Sterck L."/>
            <person name="Viollet A."/>
            <person name="Wang B.B."/>
            <person name="Wang K."/>
            <person name="Wang M."/>
            <person name="Wang X."/>
            <person name="Warfsmann J."/>
            <person name="Weissenbach J."/>
            <person name="White D.D."/>
            <person name="White J.D."/>
            <person name="Wiley G.B."/>
            <person name="Wincker P."/>
            <person name="Xing Y."/>
            <person name="Yang L."/>
            <person name="Yao Z."/>
            <person name="Ying F."/>
            <person name="Zhai J."/>
            <person name="Zhou L."/>
            <person name="Zuber A."/>
            <person name="Denarie J."/>
            <person name="Dixon R.A."/>
            <person name="May G.D."/>
            <person name="Schwartz D.C."/>
            <person name="Rogers J."/>
            <person name="Quetier F."/>
            <person name="Town C.D."/>
            <person name="Roe B.A."/>
        </authorList>
    </citation>
    <scope>NUCLEOTIDE SEQUENCE [LARGE SCALE GENOMIC DNA]</scope>
    <source>
        <strain evidence="1">A17</strain>
        <strain evidence="2 3">cv. Jemalong A17</strain>
    </source>
</reference>
<dbReference type="AlphaFoldDB" id="G7JPF0"/>
<evidence type="ECO:0000313" key="3">
    <source>
        <dbReference type="Proteomes" id="UP000002051"/>
    </source>
</evidence>
<dbReference type="HOGENOM" id="CLU_018843_1_0_1"/>
<dbReference type="Proteomes" id="UP000002051">
    <property type="component" value="Chromosome 4"/>
</dbReference>
<reference evidence="2" key="3">
    <citation type="submission" date="2015-04" db="UniProtKB">
        <authorList>
            <consortium name="EnsemblPlants"/>
        </authorList>
    </citation>
    <scope>IDENTIFICATION</scope>
    <source>
        <strain evidence="2">cv. Jemalong A17</strain>
    </source>
</reference>
<proteinExistence type="predicted"/>
<evidence type="ECO:0000313" key="2">
    <source>
        <dbReference type="EnsemblPlants" id="AES88605"/>
    </source>
</evidence>
<protein>
    <submittedName>
        <fullName evidence="1 2">Uncharacterized protein</fullName>
    </submittedName>
</protein>
<dbReference type="PANTHER" id="PTHR36337:SF1">
    <property type="entry name" value="OBSCURIN-LIKE PROTEIN"/>
    <property type="match status" value="1"/>
</dbReference>
<dbReference type="PaxDb" id="3880-AES88605"/>
<organism evidence="1 3">
    <name type="scientific">Medicago truncatula</name>
    <name type="common">Barrel medic</name>
    <name type="synonym">Medicago tribuloides</name>
    <dbReference type="NCBI Taxonomy" id="3880"/>
    <lineage>
        <taxon>Eukaryota</taxon>
        <taxon>Viridiplantae</taxon>
        <taxon>Streptophyta</taxon>
        <taxon>Embryophyta</taxon>
        <taxon>Tracheophyta</taxon>
        <taxon>Spermatophyta</taxon>
        <taxon>Magnoliopsida</taxon>
        <taxon>eudicotyledons</taxon>
        <taxon>Gunneridae</taxon>
        <taxon>Pentapetalae</taxon>
        <taxon>rosids</taxon>
        <taxon>fabids</taxon>
        <taxon>Fabales</taxon>
        <taxon>Fabaceae</taxon>
        <taxon>Papilionoideae</taxon>
        <taxon>50 kb inversion clade</taxon>
        <taxon>NPAAA clade</taxon>
        <taxon>Hologalegina</taxon>
        <taxon>IRL clade</taxon>
        <taxon>Trifolieae</taxon>
        <taxon>Medicago</taxon>
    </lineage>
</organism>
<accession>A0A0C3WX87</accession>
<dbReference type="eggNOG" id="ENOG502QSMU">
    <property type="taxonomic scope" value="Eukaryota"/>
</dbReference>
<evidence type="ECO:0000313" key="1">
    <source>
        <dbReference type="EMBL" id="AES88605.2"/>
    </source>
</evidence>
<keyword evidence="3" id="KW-1185">Reference proteome</keyword>
<dbReference type="STRING" id="3880.G7JPF0"/>
<dbReference type="PANTHER" id="PTHR36337">
    <property type="entry name" value="OBSCURIN-LIKE PROTEIN"/>
    <property type="match status" value="1"/>
</dbReference>
<sequence>MSRKVDNILFVDEWLKSSCGNKFNSKTSHRSPCYHLCKVHHSSMVPSMKHPSINLFIQSTPSSPTSQNSTQFPNLSPCCWFVCLFDELVPNVLAGIGYALSSSVNVHFVRMLDCLFGIWGKGDGGPQGRVVHGLMIFGQSGCFCESFKENYAPFVVFMSGIGVLRVTDRYASSTGMKVDVLTRMRTSAIVRVEALVSDLVSRTLRFRNLGNDLQDRVLLQCVTLGMTRTISFSSHSSLFVCLGLSLLTRILPLPRLYESVFELSPSSGGLKVNEIKEHPDNILFKEAGAVTGIFCNLYVLADEENKNIVENLIWEYYRDIYFGHRKVVMDLKGKEDELLTNFEKTAESAFLMVVVFALSVTKHKLSSTFAQEIQTEISLKILVSLSCVEYFRHVRLPEYMETIRKVTAIVKKNENACTFFVNSIPSYGDLTNGPDQKTKYFWSKDEVQTARVLLYLRVIPTLIECLRGPVFGDMVAPTMFLYMEHPNGKVARASHSVFTAFISMGKESEKIDSLIEGEARFLSLSIIILPNTLGMASGVVGMVRHLPAGSPTTFYCIHSLVEKANQLCSEVFTH</sequence>
<dbReference type="EMBL" id="CM001220">
    <property type="protein sequence ID" value="AES88605.2"/>
    <property type="molecule type" value="Genomic_DNA"/>
</dbReference>